<evidence type="ECO:0000313" key="6">
    <source>
        <dbReference type="EMBL" id="RKP06010.1"/>
    </source>
</evidence>
<keyword evidence="2" id="KW-0186">Copper</keyword>
<dbReference type="STRING" id="78915.A0A4P9XL46"/>
<dbReference type="PANTHER" id="PTHR11474">
    <property type="entry name" value="TYROSINASE FAMILY MEMBER"/>
    <property type="match status" value="1"/>
</dbReference>
<dbReference type="Gene3D" id="1.10.1280.10">
    <property type="entry name" value="Di-copper center containing domain from catechol oxidase"/>
    <property type="match status" value="1"/>
</dbReference>
<proteinExistence type="predicted"/>
<keyword evidence="3" id="KW-0732">Signal</keyword>
<dbReference type="PROSITE" id="PS00497">
    <property type="entry name" value="TYROSINASE_1"/>
    <property type="match status" value="1"/>
</dbReference>
<feature type="chain" id="PRO_5020343642" description="Tyrosinase copper-binding domain-containing protein" evidence="3">
    <location>
        <begin position="29"/>
        <end position="289"/>
    </location>
</feature>
<dbReference type="SUPFAM" id="SSF48056">
    <property type="entry name" value="Di-copper centre-containing domain"/>
    <property type="match status" value="1"/>
</dbReference>
<feature type="domain" description="Tyrosinase copper-binding" evidence="5">
    <location>
        <begin position="222"/>
        <end position="233"/>
    </location>
</feature>
<name>A0A4P9XL46_9FUNG</name>
<keyword evidence="7" id="KW-1185">Reference proteome</keyword>
<evidence type="ECO:0000313" key="7">
    <source>
        <dbReference type="Proteomes" id="UP000271241"/>
    </source>
</evidence>
<dbReference type="GO" id="GO:0016491">
    <property type="term" value="F:oxidoreductase activity"/>
    <property type="evidence" value="ECO:0007669"/>
    <property type="project" value="InterPro"/>
</dbReference>
<dbReference type="PROSITE" id="PS00498">
    <property type="entry name" value="TYROSINASE_2"/>
    <property type="match status" value="1"/>
</dbReference>
<dbReference type="Pfam" id="PF00264">
    <property type="entry name" value="Tyrosinase"/>
    <property type="match status" value="1"/>
</dbReference>
<dbReference type="AlphaFoldDB" id="A0A4P9XL46"/>
<dbReference type="Proteomes" id="UP000271241">
    <property type="component" value="Unassembled WGS sequence"/>
</dbReference>
<reference evidence="7" key="1">
    <citation type="journal article" date="2018" name="Nat. Microbiol.">
        <title>Leveraging single-cell genomics to expand the fungal tree of life.</title>
        <authorList>
            <person name="Ahrendt S.R."/>
            <person name="Quandt C.A."/>
            <person name="Ciobanu D."/>
            <person name="Clum A."/>
            <person name="Salamov A."/>
            <person name="Andreopoulos B."/>
            <person name="Cheng J.F."/>
            <person name="Woyke T."/>
            <person name="Pelin A."/>
            <person name="Henrissat B."/>
            <person name="Reynolds N.K."/>
            <person name="Benny G.L."/>
            <person name="Smith M.E."/>
            <person name="James T.Y."/>
            <person name="Grigoriev I.V."/>
        </authorList>
    </citation>
    <scope>NUCLEOTIDE SEQUENCE [LARGE SCALE GENOMIC DNA]</scope>
    <source>
        <strain evidence="7">RSA 1356</strain>
    </source>
</reference>
<dbReference type="EMBL" id="KZ992976">
    <property type="protein sequence ID" value="RKP06010.1"/>
    <property type="molecule type" value="Genomic_DNA"/>
</dbReference>
<evidence type="ECO:0000259" key="4">
    <source>
        <dbReference type="PROSITE" id="PS00497"/>
    </source>
</evidence>
<organism evidence="6 7">
    <name type="scientific">Thamnocephalis sphaerospora</name>
    <dbReference type="NCBI Taxonomy" id="78915"/>
    <lineage>
        <taxon>Eukaryota</taxon>
        <taxon>Fungi</taxon>
        <taxon>Fungi incertae sedis</taxon>
        <taxon>Zoopagomycota</taxon>
        <taxon>Zoopagomycotina</taxon>
        <taxon>Zoopagomycetes</taxon>
        <taxon>Zoopagales</taxon>
        <taxon>Sigmoideomycetaceae</taxon>
        <taxon>Thamnocephalis</taxon>
    </lineage>
</organism>
<accession>A0A4P9XL46</accession>
<evidence type="ECO:0000256" key="3">
    <source>
        <dbReference type="SAM" id="SignalP"/>
    </source>
</evidence>
<dbReference type="GO" id="GO:0046872">
    <property type="term" value="F:metal ion binding"/>
    <property type="evidence" value="ECO:0007669"/>
    <property type="project" value="UniProtKB-KW"/>
</dbReference>
<sequence>MHLRSCLSAVSAVVVLVTALASIPAANAEQCSGIRQRKEIRQFSQQERNDLFAAMVRLQQDGSPSTYDRFANDHNKYSKTSHGIAGFLPWHRAYLREVERALQRINPSVTLGYWDWTIDSQAPEVSKVFTADYYGGNGGSDGCITNGPFKDYKPYYPTPHCLRRKFDAGDKINAVSSPEVVNSAVQKLESYAEIRQEIENVMHGQVHIGIGGDMETMFSPNDPIFFAHHSFVDKIWADWQSVKPQRLRDYSGITSEGNPATANDVLEPYNVRVSDVFDTTNLCYTYGEL</sequence>
<dbReference type="PANTHER" id="PTHR11474:SF126">
    <property type="entry name" value="TYROSINASE-LIKE PROTEIN TYR-1-RELATED"/>
    <property type="match status" value="1"/>
</dbReference>
<dbReference type="InterPro" id="IPR002227">
    <property type="entry name" value="Tyrosinase_Cu-bd"/>
</dbReference>
<evidence type="ECO:0000256" key="2">
    <source>
        <dbReference type="ARBA" id="ARBA00023008"/>
    </source>
</evidence>
<dbReference type="InterPro" id="IPR050316">
    <property type="entry name" value="Tyrosinase/Hemocyanin"/>
</dbReference>
<dbReference type="PRINTS" id="PR00092">
    <property type="entry name" value="TYROSINASE"/>
</dbReference>
<gene>
    <name evidence="6" type="ORF">THASP1DRAFT_19023</name>
</gene>
<dbReference type="OrthoDB" id="6132182at2759"/>
<feature type="non-terminal residue" evidence="6">
    <location>
        <position position="289"/>
    </location>
</feature>
<feature type="domain" description="Tyrosinase copper-binding" evidence="4">
    <location>
        <begin position="82"/>
        <end position="99"/>
    </location>
</feature>
<dbReference type="InterPro" id="IPR008922">
    <property type="entry name" value="Di-copper_centre_dom_sf"/>
</dbReference>
<keyword evidence="1" id="KW-0479">Metal-binding</keyword>
<protein>
    <recommendedName>
        <fullName evidence="4 5">Tyrosinase copper-binding domain-containing protein</fullName>
    </recommendedName>
</protein>
<evidence type="ECO:0000259" key="5">
    <source>
        <dbReference type="PROSITE" id="PS00498"/>
    </source>
</evidence>
<evidence type="ECO:0000256" key="1">
    <source>
        <dbReference type="ARBA" id="ARBA00022723"/>
    </source>
</evidence>
<feature type="signal peptide" evidence="3">
    <location>
        <begin position="1"/>
        <end position="28"/>
    </location>
</feature>